<feature type="domain" description="Restriction endonuclease type IV Mrr" evidence="1">
    <location>
        <begin position="102"/>
        <end position="212"/>
    </location>
</feature>
<keyword evidence="3" id="KW-1185">Reference proteome</keyword>
<dbReference type="InterPro" id="IPR052906">
    <property type="entry name" value="Type_IV_Methyl-Rstrct_Enzyme"/>
</dbReference>
<gene>
    <name evidence="2" type="ORF">GJ700_02540</name>
</gene>
<dbReference type="InterPro" id="IPR011335">
    <property type="entry name" value="Restrct_endonuc-II-like"/>
</dbReference>
<protein>
    <recommendedName>
        <fullName evidence="1">Restriction endonuclease type IV Mrr domain-containing protein</fullName>
    </recommendedName>
</protein>
<sequence>MMKHKTYRIVRSDGPQHGADTVPALKKRAYLQDTTHTPAPSDHFWNSRIGRFMLKMISRLVNTVRLVGRDRHHQNIRTSRKVLRAVRSFSEPGMAARCLAYLRQVEPAVFEEVVLSALEDAGLFVLRSRRYSGDGGIDGAAWLPTWGLCAIQIKRYRSHVCAAHVREFCDAVRRQSYSGGLFVHTGRSGASVYDYLAAGKIYLVSGDRLTRLVLNHVLEYGCLRKTSS</sequence>
<dbReference type="EMBL" id="WKJJ01000001">
    <property type="protein sequence ID" value="MRV70597.1"/>
    <property type="molecule type" value="Genomic_DNA"/>
</dbReference>
<dbReference type="AlphaFoldDB" id="A0A7X2IJB2"/>
<reference evidence="2 3" key="1">
    <citation type="submission" date="2019-11" db="EMBL/GenBank/DDBJ databases">
        <title>Novel species isolated from a subtropical stream in China.</title>
        <authorList>
            <person name="Lu H."/>
        </authorList>
    </citation>
    <scope>NUCLEOTIDE SEQUENCE [LARGE SCALE GENOMIC DNA]</scope>
    <source>
        <strain evidence="2 3">FT92W</strain>
    </source>
</reference>
<dbReference type="GO" id="GO:0003677">
    <property type="term" value="F:DNA binding"/>
    <property type="evidence" value="ECO:0007669"/>
    <property type="project" value="InterPro"/>
</dbReference>
<organism evidence="2 3">
    <name type="scientific">Pseudoduganella rivuli</name>
    <dbReference type="NCBI Taxonomy" id="2666085"/>
    <lineage>
        <taxon>Bacteria</taxon>
        <taxon>Pseudomonadati</taxon>
        <taxon>Pseudomonadota</taxon>
        <taxon>Betaproteobacteria</taxon>
        <taxon>Burkholderiales</taxon>
        <taxon>Oxalobacteraceae</taxon>
        <taxon>Telluria group</taxon>
        <taxon>Pseudoduganella</taxon>
    </lineage>
</organism>
<evidence type="ECO:0000313" key="2">
    <source>
        <dbReference type="EMBL" id="MRV70597.1"/>
    </source>
</evidence>
<proteinExistence type="predicted"/>
<comment type="caution">
    <text evidence="2">The sequence shown here is derived from an EMBL/GenBank/DDBJ whole genome shotgun (WGS) entry which is preliminary data.</text>
</comment>
<dbReference type="InterPro" id="IPR011856">
    <property type="entry name" value="tRNA_endonuc-like_dom_sf"/>
</dbReference>
<dbReference type="PANTHER" id="PTHR30015">
    <property type="entry name" value="MRR RESTRICTION SYSTEM PROTEIN"/>
    <property type="match status" value="1"/>
</dbReference>
<dbReference type="Gene3D" id="3.40.1350.10">
    <property type="match status" value="1"/>
</dbReference>
<name>A0A7X2IJB2_9BURK</name>
<dbReference type="InterPro" id="IPR007560">
    <property type="entry name" value="Restrct_endonuc_IV_Mrr"/>
</dbReference>
<evidence type="ECO:0000259" key="1">
    <source>
        <dbReference type="Pfam" id="PF04471"/>
    </source>
</evidence>
<dbReference type="GO" id="GO:0009307">
    <property type="term" value="P:DNA restriction-modification system"/>
    <property type="evidence" value="ECO:0007669"/>
    <property type="project" value="InterPro"/>
</dbReference>
<dbReference type="Proteomes" id="UP000446768">
    <property type="component" value="Unassembled WGS sequence"/>
</dbReference>
<accession>A0A7X2IJB2</accession>
<dbReference type="GO" id="GO:0015666">
    <property type="term" value="F:restriction endodeoxyribonuclease activity"/>
    <property type="evidence" value="ECO:0007669"/>
    <property type="project" value="TreeGrafter"/>
</dbReference>
<dbReference type="Pfam" id="PF04471">
    <property type="entry name" value="Mrr_cat"/>
    <property type="match status" value="1"/>
</dbReference>
<evidence type="ECO:0000313" key="3">
    <source>
        <dbReference type="Proteomes" id="UP000446768"/>
    </source>
</evidence>
<dbReference type="SUPFAM" id="SSF52980">
    <property type="entry name" value="Restriction endonuclease-like"/>
    <property type="match status" value="1"/>
</dbReference>
<dbReference type="PANTHER" id="PTHR30015:SF7">
    <property type="entry name" value="TYPE IV METHYL-DIRECTED RESTRICTION ENZYME ECOKMRR"/>
    <property type="match status" value="1"/>
</dbReference>